<keyword evidence="1" id="KW-1133">Transmembrane helix</keyword>
<feature type="signal peptide" evidence="2">
    <location>
        <begin position="1"/>
        <end position="20"/>
    </location>
</feature>
<dbReference type="FunCoup" id="H2AP63">
    <property type="interactions" value="20"/>
</dbReference>
<dbReference type="KEGG" id="kaf:KAFR_0A07290"/>
<keyword evidence="4" id="KW-1185">Reference proteome</keyword>
<keyword evidence="2" id="KW-0732">Signal</keyword>
<evidence type="ECO:0000256" key="1">
    <source>
        <dbReference type="SAM" id="Phobius"/>
    </source>
</evidence>
<dbReference type="GeneID" id="13886235"/>
<name>H2AP63_KAZAF</name>
<dbReference type="RefSeq" id="XP_003955298.1">
    <property type="nucleotide sequence ID" value="XM_003955249.1"/>
</dbReference>
<dbReference type="AlphaFoldDB" id="H2AP63"/>
<feature type="chain" id="PRO_5003559591" evidence="2">
    <location>
        <begin position="21"/>
        <end position="177"/>
    </location>
</feature>
<sequence length="177" mass="20943">MNISHLLLSILLFFRNYVLCNTETFQIKPTRYNSYSDNELLDFDGAATIDFNNRSRITQLELFQVDHGLYTTSIEITNVKRSVMYYFKICWSAIKPVEFTKFDWKLTKNNSLKLYIEFVSDSYPTVDDYSIPINISIEKTPMPTDLLIIVGYLISMVALILFINYRFINFYKFFIHI</sequence>
<organism evidence="3 4">
    <name type="scientific">Kazachstania africana (strain ATCC 22294 / BCRC 22015 / CBS 2517 / CECT 1963 / NBRC 1671 / NRRL Y-8276)</name>
    <name type="common">Yeast</name>
    <name type="synonym">Kluyveromyces africanus</name>
    <dbReference type="NCBI Taxonomy" id="1071382"/>
    <lineage>
        <taxon>Eukaryota</taxon>
        <taxon>Fungi</taxon>
        <taxon>Dikarya</taxon>
        <taxon>Ascomycota</taxon>
        <taxon>Saccharomycotina</taxon>
        <taxon>Saccharomycetes</taxon>
        <taxon>Saccharomycetales</taxon>
        <taxon>Saccharomycetaceae</taxon>
        <taxon>Kazachstania</taxon>
    </lineage>
</organism>
<dbReference type="InParanoid" id="H2AP63"/>
<reference evidence="3 4" key="1">
    <citation type="journal article" date="2011" name="Proc. Natl. Acad. Sci. U.S.A.">
        <title>Evolutionary erosion of yeast sex chromosomes by mating-type switching accidents.</title>
        <authorList>
            <person name="Gordon J.L."/>
            <person name="Armisen D."/>
            <person name="Proux-Wera E."/>
            <person name="Oheigeartaigh S.S."/>
            <person name="Byrne K.P."/>
            <person name="Wolfe K.H."/>
        </authorList>
    </citation>
    <scope>NUCLEOTIDE SEQUENCE [LARGE SCALE GENOMIC DNA]</scope>
    <source>
        <strain evidence="4">ATCC 22294 / BCRC 22015 / CBS 2517 / CECT 1963 / NBRC 1671 / NRRL Y-8276</strain>
    </source>
</reference>
<evidence type="ECO:0000313" key="4">
    <source>
        <dbReference type="Proteomes" id="UP000005220"/>
    </source>
</evidence>
<dbReference type="HOGENOM" id="CLU_116423_0_0_1"/>
<evidence type="ECO:0000313" key="3">
    <source>
        <dbReference type="EMBL" id="CCF56163.1"/>
    </source>
</evidence>
<protein>
    <submittedName>
        <fullName evidence="3">Uncharacterized protein</fullName>
    </submittedName>
</protein>
<dbReference type="Proteomes" id="UP000005220">
    <property type="component" value="Chromosome 1"/>
</dbReference>
<dbReference type="InterPro" id="IPR019433">
    <property type="entry name" value="GPI_ManTrfase_II_coact_Pga1"/>
</dbReference>
<gene>
    <name evidence="3" type="primary">KAFR0A07290</name>
    <name evidence="3" type="ORF">KAFR_0A07290</name>
</gene>
<feature type="transmembrane region" description="Helical" evidence="1">
    <location>
        <begin position="146"/>
        <end position="168"/>
    </location>
</feature>
<dbReference type="Pfam" id="PF10333">
    <property type="entry name" value="Pga1"/>
    <property type="match status" value="1"/>
</dbReference>
<accession>H2AP63</accession>
<keyword evidence="1" id="KW-0812">Transmembrane</keyword>
<dbReference type="EMBL" id="HE650821">
    <property type="protein sequence ID" value="CCF56163.1"/>
    <property type="molecule type" value="Genomic_DNA"/>
</dbReference>
<proteinExistence type="predicted"/>
<evidence type="ECO:0000256" key="2">
    <source>
        <dbReference type="SAM" id="SignalP"/>
    </source>
</evidence>
<keyword evidence="1" id="KW-0472">Membrane</keyword>